<reference evidence="6" key="1">
    <citation type="submission" date="2021-03" db="EMBL/GenBank/DDBJ databases">
        <authorList>
            <person name="Tagirdzhanova G."/>
        </authorList>
    </citation>
    <scope>NUCLEOTIDE SEQUENCE</scope>
</reference>
<feature type="repeat" description="ANK" evidence="2">
    <location>
        <begin position="1012"/>
        <end position="1034"/>
    </location>
</feature>
<evidence type="ECO:0000259" key="3">
    <source>
        <dbReference type="Pfam" id="PF22939"/>
    </source>
</evidence>
<evidence type="ECO:0000313" key="6">
    <source>
        <dbReference type="EMBL" id="CAF9926961.1"/>
    </source>
</evidence>
<dbReference type="PROSITE" id="PS50297">
    <property type="entry name" value="ANK_REP_REGION"/>
    <property type="match status" value="5"/>
</dbReference>
<evidence type="ECO:0000256" key="1">
    <source>
        <dbReference type="ARBA" id="ARBA00022737"/>
    </source>
</evidence>
<keyword evidence="7" id="KW-1185">Reference proteome</keyword>
<dbReference type="InterPro" id="IPR002110">
    <property type="entry name" value="Ankyrin_rpt"/>
</dbReference>
<dbReference type="SUPFAM" id="SSF52540">
    <property type="entry name" value="P-loop containing nucleoside triphosphate hydrolases"/>
    <property type="match status" value="1"/>
</dbReference>
<dbReference type="AlphaFoldDB" id="A0A8H3FTD5"/>
<dbReference type="OrthoDB" id="7464126at2759"/>
<dbReference type="Pfam" id="PF12796">
    <property type="entry name" value="Ank_2"/>
    <property type="match status" value="3"/>
</dbReference>
<feature type="repeat" description="ANK" evidence="2">
    <location>
        <begin position="972"/>
        <end position="992"/>
    </location>
</feature>
<dbReference type="InterPro" id="IPR056125">
    <property type="entry name" value="DUF7708"/>
</dbReference>
<proteinExistence type="predicted"/>
<evidence type="ECO:0000313" key="7">
    <source>
        <dbReference type="Proteomes" id="UP000664521"/>
    </source>
</evidence>
<dbReference type="InterPro" id="IPR036770">
    <property type="entry name" value="Ankyrin_rpt-contain_sf"/>
</dbReference>
<dbReference type="Proteomes" id="UP000664521">
    <property type="component" value="Unassembled WGS sequence"/>
</dbReference>
<comment type="caution">
    <text evidence="6">The sequence shown here is derived from an EMBL/GenBank/DDBJ whole genome shotgun (WGS) entry which is preliminary data.</text>
</comment>
<dbReference type="PROSITE" id="PS50088">
    <property type="entry name" value="ANK_REPEAT"/>
    <property type="match status" value="5"/>
</dbReference>
<dbReference type="SUPFAM" id="SSF48403">
    <property type="entry name" value="Ankyrin repeat"/>
    <property type="match status" value="1"/>
</dbReference>
<dbReference type="PANTHER" id="PTHR10039">
    <property type="entry name" value="AMELOGENIN"/>
    <property type="match status" value="1"/>
</dbReference>
<dbReference type="Pfam" id="PF22939">
    <property type="entry name" value="WHD_GPIID"/>
    <property type="match status" value="1"/>
</dbReference>
<keyword evidence="2" id="KW-0040">ANK repeat</keyword>
<evidence type="ECO:0000259" key="5">
    <source>
        <dbReference type="Pfam" id="PF24883"/>
    </source>
</evidence>
<dbReference type="Gene3D" id="1.25.40.20">
    <property type="entry name" value="Ankyrin repeat-containing domain"/>
    <property type="match status" value="2"/>
</dbReference>
<evidence type="ECO:0008006" key="8">
    <source>
        <dbReference type="Google" id="ProtNLM"/>
    </source>
</evidence>
<sequence length="1231" mass="138537">MAMKSALPYRDAWTRARDRYIEDLSKEEKTLFENASPEAILYDASAAAKVYTANSTSLNVMNKLQPLVFAIQQYGQALDVFANAYPLALSPLWGRTAEFVLTDSIRVLLHLAREFGKYFERLVEMLARIGDVLPRFKVYENLFSSHERLVQSLSVAYVDIITFCTKSKAVFRHGRRLFLNNLSVTFKLSWKPFERQFGQQIDDFRSHLKNVDKEAGLSHMIEAADARAVILADHKQLEKAKKQNIHRQILEAIPSVDTKLKHQKLQNLRYPGTGSWIFEDGTFRGWRNSVQSSMVCCHGIPGCGKTVLASTIIDELKVTSSKVRVIYYYCDYSDKRTLQIDHIVGTLLKQFFLDGLVPEEIEARIPHNYVEGRQSLGAMELINLVYFAVKISSPTFIVLDGLDECEKEVRRQTIDMICHLSKSEDAVVKTLILCRDEDQLLSLRALQGIPRIRITPTALEGDIKSFITGSVRSRVQSEELKLRNPNLENEIVTELVSKAHGMFLWVFFQLDDLCEAPSDAMIRQSLRNLPNGLIETYERILNKIAQNPIKTLVARKIFVWMVCAQRPMSLKEAKEAVAFEPSDLTWDFEKIPDEDLMIENCKSLVIRDQADGTIRFAHHTIRQYLLSEDAKKRNETFACSMEEAEHFVGQMCLTYLSFSDFETQVAIRTPESEIKQPAHVVSLGPASWVSNLVGVPSSFFQMPYRLLGGNTSRPAPEIDYIKYLRPAPTPTGATVLDKLSEKYQLLGYIMDYWMLHTKDIQASMGHLFQKLHETARHKQLSFEFRPWGPNQHHGKHGCVSCAPSAATASIAKELPFMSMLHYAAEIGHWPLMEPLIKDYCSHEHGDDETLVIACRAGHLSIVKQLTQSYEFDLSDGKAIDATAASGNEKIFTHLLKAPTRYPFSVKQRGNSPLTIASANGHEAIVEILCQRGVQINTGFKHTGISPLSAAASNGHDHIVRNLIAKGARISTTGRTPLHCAAESGHEVVVRTLCQVSVNTVPRFQLFGALDQEGETPLHKASRNGHHAVVEQLLRYSPGAGEWIKADTLKGPHKQKAIHLAASNGHVRVLALLAEHVFLHGRDSNKRTPFMIAAVEGHVSVIQFLAQNGVVSRDDIRRMRDVDGLNAQELAVIGGHENAVKAILEIRPIFLNTETIELLVLAARKGHEAVLATLLEHMKSLSFPIFQRPNLLYKALAIVKNEEAAHLLLAVYQRIKRDEEHFHHDNGLGPMY</sequence>
<organism evidence="6 7">
    <name type="scientific">Heterodermia speciosa</name>
    <dbReference type="NCBI Taxonomy" id="116794"/>
    <lineage>
        <taxon>Eukaryota</taxon>
        <taxon>Fungi</taxon>
        <taxon>Dikarya</taxon>
        <taxon>Ascomycota</taxon>
        <taxon>Pezizomycotina</taxon>
        <taxon>Lecanoromycetes</taxon>
        <taxon>OSLEUM clade</taxon>
        <taxon>Lecanoromycetidae</taxon>
        <taxon>Caliciales</taxon>
        <taxon>Physciaceae</taxon>
        <taxon>Heterodermia</taxon>
    </lineage>
</organism>
<gene>
    <name evidence="6" type="ORF">HETSPECPRED_006469</name>
</gene>
<feature type="repeat" description="ANK" evidence="2">
    <location>
        <begin position="908"/>
        <end position="940"/>
    </location>
</feature>
<feature type="repeat" description="ANK" evidence="2">
    <location>
        <begin position="1084"/>
        <end position="1109"/>
    </location>
</feature>
<feature type="domain" description="GPI inositol-deacylase winged helix" evidence="3">
    <location>
        <begin position="552"/>
        <end position="638"/>
    </location>
</feature>
<feature type="domain" description="Nephrocystin 3-like N-terminal" evidence="5">
    <location>
        <begin position="272"/>
        <end position="435"/>
    </location>
</feature>
<dbReference type="InterPro" id="IPR056884">
    <property type="entry name" value="NPHP3-like_N"/>
</dbReference>
<dbReference type="Pfam" id="PF24809">
    <property type="entry name" value="DUF7708"/>
    <property type="match status" value="1"/>
</dbReference>
<protein>
    <recommendedName>
        <fullName evidence="8">NACHT domain-containing protein</fullName>
    </recommendedName>
</protein>
<evidence type="ECO:0000256" key="2">
    <source>
        <dbReference type="PROSITE-ProRule" id="PRU00023"/>
    </source>
</evidence>
<feature type="domain" description="DUF7708" evidence="4">
    <location>
        <begin position="69"/>
        <end position="222"/>
    </location>
</feature>
<evidence type="ECO:0000259" key="4">
    <source>
        <dbReference type="Pfam" id="PF24809"/>
    </source>
</evidence>
<dbReference type="SMART" id="SM00248">
    <property type="entry name" value="ANK"/>
    <property type="match status" value="10"/>
</dbReference>
<feature type="repeat" description="ANK" evidence="2">
    <location>
        <begin position="942"/>
        <end position="974"/>
    </location>
</feature>
<keyword evidence="1" id="KW-0677">Repeat</keyword>
<dbReference type="InterPro" id="IPR027417">
    <property type="entry name" value="P-loop_NTPase"/>
</dbReference>
<dbReference type="EMBL" id="CAJPDS010000043">
    <property type="protein sequence ID" value="CAF9926961.1"/>
    <property type="molecule type" value="Genomic_DNA"/>
</dbReference>
<dbReference type="Gene3D" id="3.40.50.300">
    <property type="entry name" value="P-loop containing nucleotide triphosphate hydrolases"/>
    <property type="match status" value="1"/>
</dbReference>
<name>A0A8H3FTD5_9LECA</name>
<accession>A0A8H3FTD5</accession>
<dbReference type="Pfam" id="PF24883">
    <property type="entry name" value="NPHP3_N"/>
    <property type="match status" value="1"/>
</dbReference>
<dbReference type="InterPro" id="IPR054471">
    <property type="entry name" value="GPIID_WHD"/>
</dbReference>